<dbReference type="GO" id="GO:0005525">
    <property type="term" value="F:GTP binding"/>
    <property type="evidence" value="ECO:0007669"/>
    <property type="project" value="UniProtKB-KW"/>
</dbReference>
<evidence type="ECO:0000313" key="5">
    <source>
        <dbReference type="WBParaSite" id="nRc.2.0.1.t21804-RA"/>
    </source>
</evidence>
<dbReference type="SMART" id="SM00173">
    <property type="entry name" value="RAS"/>
    <property type="match status" value="1"/>
</dbReference>
<dbReference type="PANTHER" id="PTHR47977">
    <property type="entry name" value="RAS-RELATED PROTEIN RAB"/>
    <property type="match status" value="1"/>
</dbReference>
<dbReference type="Gene3D" id="3.40.50.300">
    <property type="entry name" value="P-loop containing nucleotide triphosphate hydrolases"/>
    <property type="match status" value="1"/>
</dbReference>
<feature type="compositionally biased region" description="Basic and acidic residues" evidence="3">
    <location>
        <begin position="128"/>
        <end position="142"/>
    </location>
</feature>
<evidence type="ECO:0000256" key="1">
    <source>
        <dbReference type="ARBA" id="ARBA00022741"/>
    </source>
</evidence>
<dbReference type="InterPro" id="IPR050227">
    <property type="entry name" value="Rab"/>
</dbReference>
<dbReference type="InterPro" id="IPR001806">
    <property type="entry name" value="Small_GTPase"/>
</dbReference>
<organism evidence="4 5">
    <name type="scientific">Romanomermis culicivorax</name>
    <name type="common">Nematode worm</name>
    <dbReference type="NCBI Taxonomy" id="13658"/>
    <lineage>
        <taxon>Eukaryota</taxon>
        <taxon>Metazoa</taxon>
        <taxon>Ecdysozoa</taxon>
        <taxon>Nematoda</taxon>
        <taxon>Enoplea</taxon>
        <taxon>Dorylaimia</taxon>
        <taxon>Mermithida</taxon>
        <taxon>Mermithoidea</taxon>
        <taxon>Mermithidae</taxon>
        <taxon>Romanomermis</taxon>
    </lineage>
</organism>
<dbReference type="InterPro" id="IPR027417">
    <property type="entry name" value="P-loop_NTPase"/>
</dbReference>
<dbReference type="InterPro" id="IPR005225">
    <property type="entry name" value="Small_GTP-bd"/>
</dbReference>
<dbReference type="SUPFAM" id="SSF52540">
    <property type="entry name" value="P-loop containing nucleoside triphosphate hydrolases"/>
    <property type="match status" value="1"/>
</dbReference>
<dbReference type="GO" id="GO:0003924">
    <property type="term" value="F:GTPase activity"/>
    <property type="evidence" value="ECO:0007669"/>
    <property type="project" value="InterPro"/>
</dbReference>
<feature type="compositionally biased region" description="Polar residues" evidence="3">
    <location>
        <begin position="111"/>
        <end position="127"/>
    </location>
</feature>
<dbReference type="WBParaSite" id="nRc.2.0.1.t21804-RA">
    <property type="protein sequence ID" value="nRc.2.0.1.t21804-RA"/>
    <property type="gene ID" value="nRc.2.0.1.g21804"/>
</dbReference>
<dbReference type="PRINTS" id="PR00449">
    <property type="entry name" value="RASTRNSFRMNG"/>
</dbReference>
<dbReference type="Pfam" id="PF00071">
    <property type="entry name" value="Ras"/>
    <property type="match status" value="1"/>
</dbReference>
<evidence type="ECO:0000256" key="3">
    <source>
        <dbReference type="SAM" id="MobiDB-lite"/>
    </source>
</evidence>
<dbReference type="SMART" id="SM00174">
    <property type="entry name" value="RHO"/>
    <property type="match status" value="1"/>
</dbReference>
<dbReference type="PROSITE" id="PS51419">
    <property type="entry name" value="RAB"/>
    <property type="match status" value="1"/>
</dbReference>
<dbReference type="Proteomes" id="UP000887565">
    <property type="component" value="Unplaced"/>
</dbReference>
<proteinExistence type="predicted"/>
<evidence type="ECO:0000313" key="4">
    <source>
        <dbReference type="Proteomes" id="UP000887565"/>
    </source>
</evidence>
<dbReference type="SMART" id="SM00175">
    <property type="entry name" value="RAB"/>
    <property type="match status" value="1"/>
</dbReference>
<keyword evidence="2" id="KW-0342">GTP-binding</keyword>
<keyword evidence="1" id="KW-0547">Nucleotide-binding</keyword>
<dbReference type="CDD" id="cd00154">
    <property type="entry name" value="Rab"/>
    <property type="match status" value="1"/>
</dbReference>
<sequence length="332" mass="38225">MQIFPLSRLAQEKEEYEMAKGKLEYELESAKRMLDEQRSQLDVLKRQTMSDSQEKARVVSKLRHNIVTEREELIKELDSLRNANKKLRDESDAIKHSPQTSKRGSIIGNYLFTNDPNPEITSLTSPEASHEAEVDDSYYHEKAQTSASQARRLLKSIQEHVPVPVDNSLHKELEMATNCRTKNDVSNDQYKSNSNGPERIFKVVCVGDSGVGKTCFLHRFCHNKFRQTFSATIGVDFQVKSLNIDGRIIALQLWDTAGQERFRSITKQYFRKADGVLLVYDVTSELSFLNMRNWMQSVKVSAKPFPCTSLFSLKDYTVLDVRRTQQDKENLF</sequence>
<dbReference type="FunFam" id="3.40.50.300:FF:001447">
    <property type="entry name" value="Ras-related protein Rab-1B"/>
    <property type="match status" value="1"/>
</dbReference>
<dbReference type="AlphaFoldDB" id="A0A915J7T2"/>
<accession>A0A915J7T2</accession>
<feature type="region of interest" description="Disordered" evidence="3">
    <location>
        <begin position="90"/>
        <end position="142"/>
    </location>
</feature>
<name>A0A915J7T2_ROMCU</name>
<dbReference type="NCBIfam" id="TIGR00231">
    <property type="entry name" value="small_GTP"/>
    <property type="match status" value="1"/>
</dbReference>
<dbReference type="PROSITE" id="PS51421">
    <property type="entry name" value="RAS"/>
    <property type="match status" value="1"/>
</dbReference>
<keyword evidence="4" id="KW-1185">Reference proteome</keyword>
<protein>
    <submittedName>
        <fullName evidence="5">Ras and EF-hand domain-containing protein</fullName>
    </submittedName>
</protein>
<reference evidence="5" key="1">
    <citation type="submission" date="2022-11" db="UniProtKB">
        <authorList>
            <consortium name="WormBaseParasite"/>
        </authorList>
    </citation>
    <scope>IDENTIFICATION</scope>
</reference>
<evidence type="ECO:0000256" key="2">
    <source>
        <dbReference type="ARBA" id="ARBA00023134"/>
    </source>
</evidence>